<dbReference type="Proteomes" id="UP000288669">
    <property type="component" value="Unassembled WGS sequence"/>
</dbReference>
<gene>
    <name evidence="2" type="ORF">CBF30_03520</name>
</gene>
<dbReference type="OrthoDB" id="9806505at2"/>
<protein>
    <recommendedName>
        <fullName evidence="1">Flavodoxin-like domain-containing protein</fullName>
    </recommendedName>
</protein>
<dbReference type="EMBL" id="NGJZ01000001">
    <property type="protein sequence ID" value="RSU08322.1"/>
    <property type="molecule type" value="Genomic_DNA"/>
</dbReference>
<dbReference type="AlphaFoldDB" id="A0A430AJN5"/>
<dbReference type="InterPro" id="IPR029039">
    <property type="entry name" value="Flavoprotein-like_sf"/>
</dbReference>
<dbReference type="PANTHER" id="PTHR39201:SF1">
    <property type="entry name" value="FLAVODOXIN-LIKE DOMAIN-CONTAINING PROTEIN"/>
    <property type="match status" value="1"/>
</dbReference>
<proteinExistence type="predicted"/>
<accession>A0A430AJN5</accession>
<dbReference type="GO" id="GO:0010181">
    <property type="term" value="F:FMN binding"/>
    <property type="evidence" value="ECO:0007669"/>
    <property type="project" value="InterPro"/>
</dbReference>
<organism evidence="2 3">
    <name type="scientific">Vagococcus entomophilus</name>
    <dbReference type="NCBI Taxonomy" id="1160095"/>
    <lineage>
        <taxon>Bacteria</taxon>
        <taxon>Bacillati</taxon>
        <taxon>Bacillota</taxon>
        <taxon>Bacilli</taxon>
        <taxon>Lactobacillales</taxon>
        <taxon>Enterococcaceae</taxon>
        <taxon>Vagococcus</taxon>
    </lineage>
</organism>
<keyword evidence="3" id="KW-1185">Reference proteome</keyword>
<comment type="caution">
    <text evidence="2">The sequence shown here is derived from an EMBL/GenBank/DDBJ whole genome shotgun (WGS) entry which is preliminary data.</text>
</comment>
<evidence type="ECO:0000313" key="2">
    <source>
        <dbReference type="EMBL" id="RSU08322.1"/>
    </source>
</evidence>
<dbReference type="Pfam" id="PF12682">
    <property type="entry name" value="Flavodoxin_4"/>
    <property type="match status" value="1"/>
</dbReference>
<dbReference type="InterPro" id="IPR008254">
    <property type="entry name" value="Flavodoxin/NO_synth"/>
</dbReference>
<feature type="domain" description="Flavodoxin-like" evidence="1">
    <location>
        <begin position="90"/>
        <end position="171"/>
    </location>
</feature>
<evidence type="ECO:0000313" key="3">
    <source>
        <dbReference type="Proteomes" id="UP000288669"/>
    </source>
</evidence>
<reference evidence="2 3" key="1">
    <citation type="submission" date="2017-05" db="EMBL/GenBank/DDBJ databases">
        <title>Vagococcus spp. assemblies.</title>
        <authorList>
            <person name="Gulvik C.A."/>
        </authorList>
    </citation>
    <scope>NUCLEOTIDE SEQUENCE [LARGE SCALE GENOMIC DNA]</scope>
    <source>
        <strain evidence="2 3">DSM 24756</strain>
    </source>
</reference>
<dbReference type="GO" id="GO:0016651">
    <property type="term" value="F:oxidoreductase activity, acting on NAD(P)H"/>
    <property type="evidence" value="ECO:0007669"/>
    <property type="project" value="UniProtKB-ARBA"/>
</dbReference>
<dbReference type="PANTHER" id="PTHR39201">
    <property type="entry name" value="EXPORTED PROTEIN-RELATED"/>
    <property type="match status" value="1"/>
</dbReference>
<dbReference type="Gene3D" id="3.40.50.360">
    <property type="match status" value="1"/>
</dbReference>
<dbReference type="SUPFAM" id="SSF52218">
    <property type="entry name" value="Flavoproteins"/>
    <property type="match status" value="1"/>
</dbReference>
<evidence type="ECO:0000259" key="1">
    <source>
        <dbReference type="Pfam" id="PF12682"/>
    </source>
</evidence>
<name>A0A430AJN5_9ENTE</name>
<sequence>MTISIVQLIFICKGAIKLNPVVIYFSHAGENFINAISQKIPIGHTEVLAHKIVNRLNCPIIQLRESDCYPDSYDETVKRAESEKKETMHVAYQDLNLNRSKIDTLFLGYPNWWGSYSRVIATFLEDFDTNGLIIYPFCTHEGSAFGSSLNELKNQCPNADIRSGLPVRGSRVERADVAIGNWLLAYK</sequence>